<dbReference type="InterPro" id="IPR001387">
    <property type="entry name" value="Cro/C1-type_HTH"/>
</dbReference>
<sequence>MISSKEIKELREKLGATQTEFAKALGISFSTVSRWESGQAQPTDTQEEQLDALKQLLENQDIDERKLKKMLGLMGIGGVIATAIIAGFTISTPWGAAMTSLIKKSTHAGKILDLFKKNKKPNKTQE</sequence>
<evidence type="ECO:0000313" key="7">
    <source>
        <dbReference type="EMBL" id="GAB60958.1"/>
    </source>
</evidence>
<evidence type="ECO:0000256" key="1">
    <source>
        <dbReference type="ARBA" id="ARBA00023015"/>
    </source>
</evidence>
<gene>
    <name evidence="7" type="ORF">KSU1_B0101</name>
</gene>
<organism evidence="7 8">
    <name type="scientific">Candidatus Jettenia caeni</name>
    <dbReference type="NCBI Taxonomy" id="247490"/>
    <lineage>
        <taxon>Bacteria</taxon>
        <taxon>Pseudomonadati</taxon>
        <taxon>Planctomycetota</taxon>
        <taxon>Candidatus Brocadiia</taxon>
        <taxon>Candidatus Brocadiales</taxon>
        <taxon>Candidatus Brocadiaceae</taxon>
        <taxon>Candidatus Jettenia</taxon>
    </lineage>
</organism>
<evidence type="ECO:0000256" key="4">
    <source>
        <dbReference type="SAM" id="Coils"/>
    </source>
</evidence>
<dbReference type="Gene3D" id="1.10.260.40">
    <property type="entry name" value="lambda repressor-like DNA-binding domains"/>
    <property type="match status" value="1"/>
</dbReference>
<keyword evidence="3" id="KW-0804">Transcription</keyword>
<name>I3IGW3_9BACT</name>
<dbReference type="eggNOG" id="ENOG5033IPF">
    <property type="taxonomic scope" value="Bacteria"/>
</dbReference>
<feature type="transmembrane region" description="Helical" evidence="5">
    <location>
        <begin position="70"/>
        <end position="90"/>
    </location>
</feature>
<dbReference type="InterPro" id="IPR010982">
    <property type="entry name" value="Lambda_DNA-bd_dom_sf"/>
</dbReference>
<keyword evidence="5" id="KW-1133">Transmembrane helix</keyword>
<dbReference type="EMBL" id="BAFH01000002">
    <property type="protein sequence ID" value="GAB60958.1"/>
    <property type="molecule type" value="Genomic_DNA"/>
</dbReference>
<keyword evidence="5" id="KW-0812">Transmembrane</keyword>
<dbReference type="OrthoDB" id="283307at2"/>
<keyword evidence="4" id="KW-0175">Coiled coil</keyword>
<keyword evidence="5" id="KW-0472">Membrane</keyword>
<keyword evidence="1" id="KW-0805">Transcription regulation</keyword>
<dbReference type="SUPFAM" id="SSF47413">
    <property type="entry name" value="lambda repressor-like DNA-binding domains"/>
    <property type="match status" value="1"/>
</dbReference>
<dbReference type="PANTHER" id="PTHR36511">
    <property type="entry name" value="MERR FAMILY BACTERIAL REGULATORY PROTEIN"/>
    <property type="match status" value="1"/>
</dbReference>
<dbReference type="PANTHER" id="PTHR36511:SF3">
    <property type="entry name" value="ANTITOXIN HIGA-2"/>
    <property type="match status" value="1"/>
</dbReference>
<evidence type="ECO:0000256" key="3">
    <source>
        <dbReference type="ARBA" id="ARBA00023163"/>
    </source>
</evidence>
<evidence type="ECO:0000259" key="6">
    <source>
        <dbReference type="PROSITE" id="PS50943"/>
    </source>
</evidence>
<dbReference type="GO" id="GO:0003677">
    <property type="term" value="F:DNA binding"/>
    <property type="evidence" value="ECO:0007669"/>
    <property type="project" value="UniProtKB-KW"/>
</dbReference>
<dbReference type="SMART" id="SM00530">
    <property type="entry name" value="HTH_XRE"/>
    <property type="match status" value="1"/>
</dbReference>
<dbReference type="InterPro" id="IPR052359">
    <property type="entry name" value="HTH-type_reg/antitoxin"/>
</dbReference>
<dbReference type="Pfam" id="PF01381">
    <property type="entry name" value="HTH_3"/>
    <property type="match status" value="1"/>
</dbReference>
<protein>
    <recommendedName>
        <fullName evidence="6">HTH cro/C1-type domain-containing protein</fullName>
    </recommendedName>
</protein>
<keyword evidence="8" id="KW-1185">Reference proteome</keyword>
<reference evidence="7 8" key="1">
    <citation type="journal article" date="2012" name="FEBS Lett.">
        <title>Anammox organism KSU-1 expresses a NirK-type copper-containing nitrite reductase instead of a NirS-type with cytochrome cd1.</title>
        <authorList>
            <person name="Hira D."/>
            <person name="Toh H."/>
            <person name="Migita C.T."/>
            <person name="Okubo H."/>
            <person name="Nishiyama T."/>
            <person name="Hattori M."/>
            <person name="Furukawa K."/>
            <person name="Fujii T."/>
        </authorList>
    </citation>
    <scope>NUCLEOTIDE SEQUENCE [LARGE SCALE GENOMIC DNA]</scope>
</reference>
<dbReference type="STRING" id="247490.KSU1_B0101"/>
<dbReference type="CDD" id="cd00093">
    <property type="entry name" value="HTH_XRE"/>
    <property type="match status" value="1"/>
</dbReference>
<dbReference type="PROSITE" id="PS50943">
    <property type="entry name" value="HTH_CROC1"/>
    <property type="match status" value="1"/>
</dbReference>
<proteinExistence type="predicted"/>
<feature type="coiled-coil region" evidence="4">
    <location>
        <begin position="43"/>
        <end position="70"/>
    </location>
</feature>
<comment type="caution">
    <text evidence="7">The sequence shown here is derived from an EMBL/GenBank/DDBJ whole genome shotgun (WGS) entry which is preliminary data.</text>
</comment>
<dbReference type="Proteomes" id="UP000002985">
    <property type="component" value="Unassembled WGS sequence"/>
</dbReference>
<dbReference type="AlphaFoldDB" id="I3IGW3"/>
<evidence type="ECO:0000256" key="5">
    <source>
        <dbReference type="SAM" id="Phobius"/>
    </source>
</evidence>
<accession>I3IGW3</accession>
<feature type="domain" description="HTH cro/C1-type" evidence="6">
    <location>
        <begin position="7"/>
        <end position="43"/>
    </location>
</feature>
<evidence type="ECO:0000313" key="8">
    <source>
        <dbReference type="Proteomes" id="UP000002985"/>
    </source>
</evidence>
<keyword evidence="2" id="KW-0238">DNA-binding</keyword>
<evidence type="ECO:0000256" key="2">
    <source>
        <dbReference type="ARBA" id="ARBA00023125"/>
    </source>
</evidence>